<evidence type="ECO:0000313" key="1">
    <source>
        <dbReference type="EMBL" id="CBX29843.1"/>
    </source>
</evidence>
<organism evidence="1">
    <name type="scientific">uncultured Desulfobacterium sp</name>
    <dbReference type="NCBI Taxonomy" id="201089"/>
    <lineage>
        <taxon>Bacteria</taxon>
        <taxon>Pseudomonadati</taxon>
        <taxon>Thermodesulfobacteriota</taxon>
        <taxon>Desulfobacteria</taxon>
        <taxon>Desulfobacterales</taxon>
        <taxon>Desulfobacteriaceae</taxon>
        <taxon>Desulfobacterium</taxon>
        <taxon>environmental samples</taxon>
    </lineage>
</organism>
<name>E1YGZ9_9BACT</name>
<dbReference type="AlphaFoldDB" id="E1YGZ9"/>
<protein>
    <submittedName>
        <fullName evidence="1">Uncharacterized protein</fullName>
    </submittedName>
</protein>
<reference evidence="1" key="1">
    <citation type="journal article" date="2011" name="Environ. Microbiol.">
        <title>Genomic insights into the metabolic potential of the polycyclic aromatic hydrocarbon degrading sulfate-reducing Deltaproteobacterium N47.</title>
        <authorList>
            <person name="Bergmann F."/>
            <person name="Selesi D."/>
            <person name="Weinmaier T."/>
            <person name="Tischler P."/>
            <person name="Rattei T."/>
            <person name="Meckenstock R.U."/>
        </authorList>
    </citation>
    <scope>NUCLEOTIDE SEQUENCE</scope>
</reference>
<dbReference type="EMBL" id="FR695873">
    <property type="protein sequence ID" value="CBX29843.1"/>
    <property type="molecule type" value="Genomic_DNA"/>
</dbReference>
<gene>
    <name evidence="1" type="ORF">N47_F15380</name>
</gene>
<sequence length="79" mass="8680">MKDHIVEEVKIAKETGKITSKKIHEIVRKAVADAVSEGKCGAEEIRPIVKDAMSAAVERLKAAEADVAENISRLLWKEP</sequence>
<proteinExistence type="predicted"/>
<accession>E1YGZ9</accession>